<feature type="region of interest" description="Disordered" evidence="1">
    <location>
        <begin position="317"/>
        <end position="353"/>
    </location>
</feature>
<dbReference type="SMART" id="SM00233">
    <property type="entry name" value="PH"/>
    <property type="match status" value="1"/>
</dbReference>
<feature type="compositionally biased region" description="Gly residues" evidence="1">
    <location>
        <begin position="591"/>
        <end position="605"/>
    </location>
</feature>
<evidence type="ECO:0000256" key="1">
    <source>
        <dbReference type="SAM" id="MobiDB-lite"/>
    </source>
</evidence>
<feature type="region of interest" description="Disordered" evidence="1">
    <location>
        <begin position="545"/>
        <end position="568"/>
    </location>
</feature>
<protein>
    <recommendedName>
        <fullName evidence="2">PH domain-containing protein</fullName>
    </recommendedName>
</protein>
<feature type="region of interest" description="Disordered" evidence="1">
    <location>
        <begin position="370"/>
        <end position="452"/>
    </location>
</feature>
<evidence type="ECO:0000313" key="3">
    <source>
        <dbReference type="EMBL" id="KAF7422808.1"/>
    </source>
</evidence>
<evidence type="ECO:0000259" key="2">
    <source>
        <dbReference type="PROSITE" id="PS50003"/>
    </source>
</evidence>
<dbReference type="SUPFAM" id="SSF54236">
    <property type="entry name" value="Ubiquitin-like"/>
    <property type="match status" value="1"/>
</dbReference>
<comment type="caution">
    <text evidence="3">The sequence shown here is derived from an EMBL/GenBank/DDBJ whole genome shotgun (WGS) entry which is preliminary data.</text>
</comment>
<feature type="region of interest" description="Disordered" evidence="1">
    <location>
        <begin position="1181"/>
        <end position="1210"/>
    </location>
</feature>
<feature type="compositionally biased region" description="Polar residues" evidence="1">
    <location>
        <begin position="1199"/>
        <end position="1210"/>
    </location>
</feature>
<dbReference type="Proteomes" id="UP000623687">
    <property type="component" value="Unassembled WGS sequence"/>
</dbReference>
<feature type="compositionally biased region" description="Pro residues" evidence="1">
    <location>
        <begin position="123"/>
        <end position="132"/>
    </location>
</feature>
<sequence>MATALQSPNITAGLCLSQGDFENSFKPDHHHLPTKQIHVFERDDVLDGHCAPVDLHDIGGGRIFVRDPPFAGLLAQNHSRSLAHIYITTQAITSFVTPSSPMAKKRRSLQSILIPSFLHSPPSSVPPTPSTPSTPELRPSRARSHSELIYHPPLDDAASRASPTFLLDDDPFANLSTAATQVTSSSDAKAPLASTVSTRVTPRSPLSPCPSESANRLASPVRSSPATMSSFPRTHLTHPAHKRPAFAPRPSLPSLHALAQMNAPLVLPRKHRKGKVGARLPFEPWELGSSISEFAEMVPGPPSSMLSPRGQDFTTDLDTDFLDFTDDNDGDDDDFDDFDDPTVEPHFSASFDVNNEHSFQIQPLSQEHLDVSPESLSGADSSSSLSRSSSSSRSLSSSSLSDSEDRICRDSQSRHSTSRRSDDFKHSTSGQPHSSSAESDSDIPNSPPDESYFIFPRSLSPDCLLVDEDHEELDGVGYEIGSGVDVPYHGLDRTPHHSIYFHHSNSLSMGSTDAAAFEPGSSEGTIRGSSFHAWALSRGRRHSNKWMTGDDDGEMVEGSEWQGGQNGHYSSNGSTGYYGGNSGYGRASGRSNGGFGGGSNWGNGGDDGDDRRGRRGREGHGHHTDPTSGSEEEQSESEDDYGVPSASQSKKTVPNDYSASDDDVPLAQRIPTALRAQKTIRRKVKEERDQRRRERAAKAALNGELHPPHPRTPLSPAGPSGPHTAVDSQESNVQTRSGRMRTMTMPSNSSRPFAVDDLSKRLEAMQIPEPQTRIERARSKSRTRIPSPDHNPLPMPEMPQLRRSKSRHPSPDRNPLPTHEPGRTLRPMRSFHRTETRPLVDRAAPPIPVEHQKLARSKTEGRSRRRDDLTVEHGVKSKSLNMQATETPDIDQFARGRRQDEGQSTTVHLSARQRSVSRPSRPSMDRDAYPVPRKSLQRQTPSPIPPLPLADIKTTVITQQRVFIGDMQSFNTVEISSNTTAQDVLDMVKAQGSLKQFVGSGGWMLFEVAQDFGMERPIRSFELLADVQASWNKDKMVNMFVIKMTSLTGILSRSNIPSSSPMHSGWVEWEAKRGKWTKRWMQLREHSLWLSKRDSGKDETFLCSLSNFDAYAVTRVHKAPKPYVFATKSTDNLSFFENTADYLHVFSCSQKDGEKWMEVILLARSYVLYQEKNVLFNPKAGSSTSGTGLSRSGTRKTPSGRTGQTFVDVSSQDVFVPGSLLHRKS</sequence>
<dbReference type="PANTHER" id="PTHR38700:SF1">
    <property type="entry name" value="PH DOMAIN-CONTAINING PROTEIN"/>
    <property type="match status" value="1"/>
</dbReference>
<feature type="compositionally biased region" description="Basic and acidic residues" evidence="1">
    <location>
        <begin position="850"/>
        <end position="875"/>
    </location>
</feature>
<feature type="region of interest" description="Disordered" evidence="1">
    <location>
        <begin position="193"/>
        <end position="230"/>
    </location>
</feature>
<dbReference type="SUPFAM" id="SSF50729">
    <property type="entry name" value="PH domain-like"/>
    <property type="match status" value="1"/>
</dbReference>
<feature type="compositionally biased region" description="Basic and acidic residues" evidence="1">
    <location>
        <begin position="609"/>
        <end position="625"/>
    </location>
</feature>
<feature type="compositionally biased region" description="Low complexity" evidence="1">
    <location>
        <begin position="910"/>
        <end position="922"/>
    </location>
</feature>
<dbReference type="CDD" id="cd00821">
    <property type="entry name" value="PH"/>
    <property type="match status" value="1"/>
</dbReference>
<dbReference type="PANTHER" id="PTHR38700">
    <property type="entry name" value="YALI0E22418P"/>
    <property type="match status" value="1"/>
</dbReference>
<feature type="compositionally biased region" description="Basic and acidic residues" evidence="1">
    <location>
        <begin position="403"/>
        <end position="426"/>
    </location>
</feature>
<feature type="compositionally biased region" description="Low complexity" evidence="1">
    <location>
        <begin position="375"/>
        <end position="401"/>
    </location>
</feature>
<feature type="compositionally biased region" description="Acidic residues" evidence="1">
    <location>
        <begin position="630"/>
        <end position="641"/>
    </location>
</feature>
<dbReference type="InterPro" id="IPR011993">
    <property type="entry name" value="PH-like_dom_sf"/>
</dbReference>
<feature type="compositionally biased region" description="Polar residues" evidence="1">
    <location>
        <begin position="210"/>
        <end position="230"/>
    </location>
</feature>
<dbReference type="InterPro" id="IPR029071">
    <property type="entry name" value="Ubiquitin-like_domsf"/>
</dbReference>
<dbReference type="PROSITE" id="PS50003">
    <property type="entry name" value="PH_DOMAIN"/>
    <property type="match status" value="1"/>
</dbReference>
<dbReference type="Pfam" id="PF21989">
    <property type="entry name" value="RA_2"/>
    <property type="match status" value="1"/>
</dbReference>
<name>A0A8H6ZPQ9_PLEOS</name>
<feature type="compositionally biased region" description="Acidic residues" evidence="1">
    <location>
        <begin position="317"/>
        <end position="342"/>
    </location>
</feature>
<dbReference type="InterPro" id="IPR001849">
    <property type="entry name" value="PH_domain"/>
</dbReference>
<feature type="domain" description="PH" evidence="2">
    <location>
        <begin position="1060"/>
        <end position="1165"/>
    </location>
</feature>
<dbReference type="EMBL" id="JACETU010000008">
    <property type="protein sequence ID" value="KAF7422808.1"/>
    <property type="molecule type" value="Genomic_DNA"/>
</dbReference>
<organism evidence="3 4">
    <name type="scientific">Pleurotus ostreatus</name>
    <name type="common">Oyster mushroom</name>
    <name type="synonym">White-rot fungus</name>
    <dbReference type="NCBI Taxonomy" id="5322"/>
    <lineage>
        <taxon>Eukaryota</taxon>
        <taxon>Fungi</taxon>
        <taxon>Dikarya</taxon>
        <taxon>Basidiomycota</taxon>
        <taxon>Agaricomycotina</taxon>
        <taxon>Agaricomycetes</taxon>
        <taxon>Agaricomycetidae</taxon>
        <taxon>Agaricales</taxon>
        <taxon>Pleurotineae</taxon>
        <taxon>Pleurotaceae</taxon>
        <taxon>Pleurotus</taxon>
    </lineage>
</organism>
<feature type="compositionally biased region" description="Polar residues" evidence="1">
    <location>
        <begin position="427"/>
        <end position="444"/>
    </location>
</feature>
<dbReference type="AlphaFoldDB" id="A0A8H6ZPQ9"/>
<feature type="compositionally biased region" description="Low complexity" evidence="1">
    <location>
        <begin position="1181"/>
        <end position="1197"/>
    </location>
</feature>
<reference evidence="3" key="1">
    <citation type="submission" date="2019-07" db="EMBL/GenBank/DDBJ databases">
        <authorList>
            <person name="Palmer J.M."/>
        </authorList>
    </citation>
    <scope>NUCLEOTIDE SEQUENCE</scope>
    <source>
        <strain evidence="3">PC9</strain>
    </source>
</reference>
<feature type="region of interest" description="Disordered" evidence="1">
    <location>
        <begin position="589"/>
        <end position="947"/>
    </location>
</feature>
<accession>A0A8H6ZPQ9</accession>
<feature type="compositionally biased region" description="Polar residues" evidence="1">
    <location>
        <begin position="726"/>
        <end position="737"/>
    </location>
</feature>
<feature type="compositionally biased region" description="Basic and acidic residues" evidence="1">
    <location>
        <begin position="892"/>
        <end position="901"/>
    </location>
</feature>
<dbReference type="Gene3D" id="2.30.29.30">
    <property type="entry name" value="Pleckstrin-homology domain (PH domain)/Phosphotyrosine-binding domain (PTB)"/>
    <property type="match status" value="1"/>
</dbReference>
<dbReference type="RefSeq" id="XP_036627840.1">
    <property type="nucleotide sequence ID" value="XM_036780457.1"/>
</dbReference>
<feature type="compositionally biased region" description="Polar residues" evidence="1">
    <location>
        <begin position="645"/>
        <end position="658"/>
    </location>
</feature>
<dbReference type="OrthoDB" id="43122at2759"/>
<dbReference type="GeneID" id="59380785"/>
<proteinExistence type="predicted"/>
<keyword evidence="4" id="KW-1185">Reference proteome</keyword>
<evidence type="ECO:0000313" key="4">
    <source>
        <dbReference type="Proteomes" id="UP000623687"/>
    </source>
</evidence>
<dbReference type="Gene3D" id="3.10.20.90">
    <property type="entry name" value="Phosphatidylinositol 3-kinase Catalytic Subunit, Chain A, domain 1"/>
    <property type="match status" value="1"/>
</dbReference>
<gene>
    <name evidence="3" type="ORF">PC9H_010967</name>
</gene>
<feature type="region of interest" description="Disordered" evidence="1">
    <location>
        <begin position="118"/>
        <end position="144"/>
    </location>
</feature>
<dbReference type="VEuPathDB" id="FungiDB:PC9H_010967"/>